<feature type="transmembrane region" description="Helical" evidence="1">
    <location>
        <begin position="41"/>
        <end position="63"/>
    </location>
</feature>
<dbReference type="EMBL" id="CP130144">
    <property type="protein sequence ID" value="WNZ45326.1"/>
    <property type="molecule type" value="Genomic_DNA"/>
</dbReference>
<organism evidence="2">
    <name type="scientific">Leptolyngbya boryana CZ1</name>
    <dbReference type="NCBI Taxonomy" id="3060204"/>
    <lineage>
        <taxon>Bacteria</taxon>
        <taxon>Bacillati</taxon>
        <taxon>Cyanobacteriota</taxon>
        <taxon>Cyanophyceae</taxon>
        <taxon>Leptolyngbyales</taxon>
        <taxon>Leptolyngbyaceae</taxon>
        <taxon>Leptolyngbya group</taxon>
        <taxon>Leptolyngbya</taxon>
    </lineage>
</organism>
<keyword evidence="1" id="KW-0812">Transmembrane</keyword>
<protein>
    <submittedName>
        <fullName evidence="2">Uncharacterized protein</fullName>
    </submittedName>
</protein>
<dbReference type="RefSeq" id="WP_268242055.1">
    <property type="nucleotide sequence ID" value="NZ_CP130144.1"/>
</dbReference>
<gene>
    <name evidence="2" type="ORF">Q2T42_26410</name>
</gene>
<accession>A0AA97AVH0</accession>
<evidence type="ECO:0000256" key="1">
    <source>
        <dbReference type="SAM" id="Phobius"/>
    </source>
</evidence>
<reference evidence="2" key="2">
    <citation type="submission" date="2023-07" db="EMBL/GenBank/DDBJ databases">
        <authorList>
            <person name="Bai X.-H."/>
            <person name="Wang H.-H."/>
            <person name="Wang J."/>
            <person name="Ma M.-Y."/>
            <person name="Hu H.-H."/>
            <person name="Song Z.-L."/>
            <person name="Ma H.-G."/>
            <person name="Fan Y."/>
            <person name="Du C.-Y."/>
            <person name="Xu J.-C."/>
        </authorList>
    </citation>
    <scope>NUCLEOTIDE SEQUENCE</scope>
    <source>
        <strain evidence="2">CZ1</strain>
    </source>
</reference>
<proteinExistence type="predicted"/>
<keyword evidence="1" id="KW-1133">Transmembrane helix</keyword>
<keyword evidence="1" id="KW-0472">Membrane</keyword>
<sequence>MMYYFWIVLFLGVQLFCLGLLWVSCFPGALTDVEWSLILPLYWLLTTPLGILILLLAFGFVIWSRRRWNSQIRPPAESLPKRQPRRFLKQLVVVTCLVLFLTSILIRINLPQTIAFSLSRPAFDAFIADEAKLVKLCRDLLKPQLGIYRIKDCDIDSQGGIYLQTGWHGFLFNSAAYGFVHRPNPHGSERFGKDIYEYHPVVEDWYWFRASQDW</sequence>
<dbReference type="AlphaFoldDB" id="A0AA97AVH0"/>
<reference evidence="2" key="1">
    <citation type="journal article" date="2023" name="Plants (Basel)">
        <title>Genomic Analysis of Leptolyngbya boryana CZ1 Reveals Efficient Carbon Fixation Modules.</title>
        <authorList>
            <person name="Bai X."/>
            <person name="Wang H."/>
            <person name="Cheng W."/>
            <person name="Wang J."/>
            <person name="Ma M."/>
            <person name="Hu H."/>
            <person name="Song Z."/>
            <person name="Ma H."/>
            <person name="Fan Y."/>
            <person name="Du C."/>
            <person name="Xu J."/>
        </authorList>
    </citation>
    <scope>NUCLEOTIDE SEQUENCE</scope>
    <source>
        <strain evidence="2">CZ1</strain>
    </source>
</reference>
<name>A0AA97AVH0_LEPBY</name>
<feature type="transmembrane region" description="Helical" evidence="1">
    <location>
        <begin position="91"/>
        <end position="110"/>
    </location>
</feature>
<evidence type="ECO:0000313" key="2">
    <source>
        <dbReference type="EMBL" id="WNZ45326.1"/>
    </source>
</evidence>